<evidence type="ECO:0000256" key="10">
    <source>
        <dbReference type="ARBA" id="ARBA00022967"/>
    </source>
</evidence>
<accession>A0A343YVQ4</accession>
<dbReference type="InterPro" id="IPR003917">
    <property type="entry name" value="NADH_UbQ_OxRdtase_chain2"/>
</dbReference>
<dbReference type="InterPro" id="IPR001750">
    <property type="entry name" value="ND/Mrp_TM"/>
</dbReference>
<comment type="subcellular location">
    <subcellularLocation>
        <location evidence="2 18">Mitochondrion inner membrane</location>
        <topology evidence="2 18">Multi-pass membrane protein</topology>
    </subcellularLocation>
</comment>
<keyword evidence="11 18" id="KW-0249">Electron transport</keyword>
<dbReference type="EMBL" id="MG253280">
    <property type="protein sequence ID" value="AWN56371.1"/>
    <property type="molecule type" value="Genomic_DNA"/>
</dbReference>
<evidence type="ECO:0000256" key="11">
    <source>
        <dbReference type="ARBA" id="ARBA00022982"/>
    </source>
</evidence>
<evidence type="ECO:0000256" key="13">
    <source>
        <dbReference type="ARBA" id="ARBA00023027"/>
    </source>
</evidence>
<keyword evidence="14 18" id="KW-0830">Ubiquinone</keyword>
<feature type="transmembrane region" description="Helical" evidence="18">
    <location>
        <begin position="298"/>
        <end position="318"/>
    </location>
</feature>
<dbReference type="GO" id="GO:0006120">
    <property type="term" value="P:mitochondrial electron transport, NADH to ubiquinone"/>
    <property type="evidence" value="ECO:0007669"/>
    <property type="project" value="InterPro"/>
</dbReference>
<evidence type="ECO:0000256" key="17">
    <source>
        <dbReference type="ARBA" id="ARBA00049551"/>
    </source>
</evidence>
<keyword evidence="7 18" id="KW-0679">Respiratory chain</keyword>
<feature type="transmembrane region" description="Helical" evidence="18">
    <location>
        <begin position="226"/>
        <end position="244"/>
    </location>
</feature>
<feature type="domain" description="NADH:quinone oxidoreductase/Mrp antiporter transmembrane" evidence="19">
    <location>
        <begin position="16"/>
        <end position="271"/>
    </location>
</feature>
<evidence type="ECO:0000256" key="2">
    <source>
        <dbReference type="ARBA" id="ARBA00004448"/>
    </source>
</evidence>
<evidence type="ECO:0000256" key="12">
    <source>
        <dbReference type="ARBA" id="ARBA00022989"/>
    </source>
</evidence>
<evidence type="ECO:0000256" key="5">
    <source>
        <dbReference type="ARBA" id="ARBA00021008"/>
    </source>
</evidence>
<evidence type="ECO:0000256" key="4">
    <source>
        <dbReference type="ARBA" id="ARBA00012944"/>
    </source>
</evidence>
<proteinExistence type="inferred from homology"/>
<feature type="transmembrane region" description="Helical" evidence="18">
    <location>
        <begin position="80"/>
        <end position="101"/>
    </location>
</feature>
<comment type="similarity">
    <text evidence="3 18">Belongs to the complex I subunit 2 family.</text>
</comment>
<dbReference type="EC" id="7.1.1.2" evidence="4 18"/>
<evidence type="ECO:0000256" key="9">
    <source>
        <dbReference type="ARBA" id="ARBA00022792"/>
    </source>
</evidence>
<feature type="transmembrane region" description="Helical" evidence="18">
    <location>
        <begin position="50"/>
        <end position="74"/>
    </location>
</feature>
<evidence type="ECO:0000256" key="18">
    <source>
        <dbReference type="RuleBase" id="RU003403"/>
    </source>
</evidence>
<organism evidence="20">
    <name type="scientific">Scaptocoris castanea</name>
    <dbReference type="NCBI Taxonomy" id="1411909"/>
    <lineage>
        <taxon>Eukaryota</taxon>
        <taxon>Metazoa</taxon>
        <taxon>Ecdysozoa</taxon>
        <taxon>Arthropoda</taxon>
        <taxon>Hexapoda</taxon>
        <taxon>Insecta</taxon>
        <taxon>Pterygota</taxon>
        <taxon>Neoptera</taxon>
        <taxon>Paraneoptera</taxon>
        <taxon>Hemiptera</taxon>
        <taxon>Heteroptera</taxon>
        <taxon>Panheteroptera</taxon>
        <taxon>Pentatomomorpha</taxon>
        <taxon>Pentatomoidea</taxon>
        <taxon>Cydnidae</taxon>
        <taxon>Cephalocteinae</taxon>
        <taxon>Scaptocoris</taxon>
    </lineage>
</organism>
<protein>
    <recommendedName>
        <fullName evidence="5 18">NADH-ubiquinone oxidoreductase chain 2</fullName>
        <ecNumber evidence="4 18">7.1.1.2</ecNumber>
    </recommendedName>
</protein>
<keyword evidence="13 18" id="KW-0520">NAD</keyword>
<evidence type="ECO:0000256" key="6">
    <source>
        <dbReference type="ARBA" id="ARBA00022448"/>
    </source>
</evidence>
<dbReference type="GO" id="GO:0005743">
    <property type="term" value="C:mitochondrial inner membrane"/>
    <property type="evidence" value="ECO:0007669"/>
    <property type="project" value="UniProtKB-SubCell"/>
</dbReference>
<evidence type="ECO:0000256" key="16">
    <source>
        <dbReference type="ARBA" id="ARBA00023136"/>
    </source>
</evidence>
<keyword evidence="9 18" id="KW-0999">Mitochondrion inner membrane</keyword>
<keyword evidence="8 18" id="KW-0812">Transmembrane</keyword>
<keyword evidence="15 18" id="KW-0496">Mitochondrion</keyword>
<keyword evidence="12 18" id="KW-1133">Transmembrane helix</keyword>
<evidence type="ECO:0000256" key="8">
    <source>
        <dbReference type="ARBA" id="ARBA00022692"/>
    </source>
</evidence>
<reference evidence="20" key="1">
    <citation type="submission" date="2017-10" db="EMBL/GenBank/DDBJ databases">
        <title>Mitogenomes of tropical arthropods.</title>
        <authorList>
            <person name="Pires Paula D."/>
            <person name="Coiti Togawa R."/>
        </authorList>
    </citation>
    <scope>NUCLEOTIDE SEQUENCE</scope>
</reference>
<comment type="function">
    <text evidence="1">Core subunit of the mitochondrial membrane respiratory chain NADH dehydrogenase (Complex I) that is believed to belong to the minimal assembly required for catalysis. Complex I functions in the transfer of electrons from NADH to the respiratory chain. The immediate electron acceptor for the enzyme is believed to be ubiquinone.</text>
</comment>
<dbReference type="AlphaFoldDB" id="A0A343YVQ4"/>
<feature type="transmembrane region" description="Helical" evidence="18">
    <location>
        <begin position="256"/>
        <end position="277"/>
    </location>
</feature>
<evidence type="ECO:0000256" key="3">
    <source>
        <dbReference type="ARBA" id="ARBA00007012"/>
    </source>
</evidence>
<evidence type="ECO:0000256" key="7">
    <source>
        <dbReference type="ARBA" id="ARBA00022660"/>
    </source>
</evidence>
<keyword evidence="6" id="KW-0813">Transport</keyword>
<evidence type="ECO:0000259" key="19">
    <source>
        <dbReference type="Pfam" id="PF00361"/>
    </source>
</evidence>
<feature type="transmembrane region" description="Helical" evidence="18">
    <location>
        <begin position="187"/>
        <end position="205"/>
    </location>
</feature>
<geneLocation type="mitochondrion" evidence="20"/>
<feature type="transmembrane region" description="Helical" evidence="18">
    <location>
        <begin position="20"/>
        <end position="38"/>
    </location>
</feature>
<evidence type="ECO:0000256" key="14">
    <source>
        <dbReference type="ARBA" id="ARBA00023075"/>
    </source>
</evidence>
<keyword evidence="10 18" id="KW-1278">Translocase</keyword>
<sequence length="321" mass="37216">MFMITMMMGTLLTLSSQNWMSMWMGLEINMLSFLPIMMNKPSTKASEAMMMYFLIQSIGSTMLLFSVSMNMMFYSQPLKMNLIMTLSMLIKLGGAPFHLWVPEMMSKMKWSECMLLMTWQSLAPLHVMSNIKINNNTLMIMVMMSTIIGAVGGLNQTSLRKLMGYSSINHLGWMMATISNHNSWTKYFTLYSITACLTCFMMNHYKALFINQMNIMTMNLSETWNYLMIWLSLGGLPPLLGFLPKWLVIQTMMSKQAYIMMIIMIMMSLITLFYYMRTMTSMMIKPASSNQWMYTKSTSWKTTTCMIINLSFPVLMIMNFV</sequence>
<comment type="function">
    <text evidence="18">Core subunit of the mitochondrial membrane respiratory chain NADH dehydrogenase (Complex I) which catalyzes electron transfer from NADH through the respiratory chain, using ubiquinone as an electron acceptor. Essential for the catalytic activity and assembly of complex I.</text>
</comment>
<evidence type="ECO:0000313" key="20">
    <source>
        <dbReference type="EMBL" id="AWN56371.1"/>
    </source>
</evidence>
<evidence type="ECO:0000256" key="15">
    <source>
        <dbReference type="ARBA" id="ARBA00023128"/>
    </source>
</evidence>
<name>A0A343YVQ4_9HEMI</name>
<dbReference type="PANTHER" id="PTHR46552">
    <property type="entry name" value="NADH-UBIQUINONE OXIDOREDUCTASE CHAIN 2"/>
    <property type="match status" value="1"/>
</dbReference>
<dbReference type="InterPro" id="IPR050175">
    <property type="entry name" value="Complex_I_Subunit_2"/>
</dbReference>
<dbReference type="PANTHER" id="PTHR46552:SF1">
    <property type="entry name" value="NADH-UBIQUINONE OXIDOREDUCTASE CHAIN 2"/>
    <property type="match status" value="1"/>
</dbReference>
<dbReference type="GO" id="GO:0008137">
    <property type="term" value="F:NADH dehydrogenase (ubiquinone) activity"/>
    <property type="evidence" value="ECO:0007669"/>
    <property type="project" value="UniProtKB-EC"/>
</dbReference>
<feature type="transmembrane region" description="Helical" evidence="18">
    <location>
        <begin position="137"/>
        <end position="155"/>
    </location>
</feature>
<dbReference type="Pfam" id="PF00361">
    <property type="entry name" value="Proton_antipo_M"/>
    <property type="match status" value="1"/>
</dbReference>
<evidence type="ECO:0000256" key="1">
    <source>
        <dbReference type="ARBA" id="ARBA00003257"/>
    </source>
</evidence>
<comment type="catalytic activity">
    <reaction evidence="17 18">
        <text>a ubiquinone + NADH + 5 H(+)(in) = a ubiquinol + NAD(+) + 4 H(+)(out)</text>
        <dbReference type="Rhea" id="RHEA:29091"/>
        <dbReference type="Rhea" id="RHEA-COMP:9565"/>
        <dbReference type="Rhea" id="RHEA-COMP:9566"/>
        <dbReference type="ChEBI" id="CHEBI:15378"/>
        <dbReference type="ChEBI" id="CHEBI:16389"/>
        <dbReference type="ChEBI" id="CHEBI:17976"/>
        <dbReference type="ChEBI" id="CHEBI:57540"/>
        <dbReference type="ChEBI" id="CHEBI:57945"/>
        <dbReference type="EC" id="7.1.1.2"/>
    </reaction>
</comment>
<keyword evidence="16 18" id="KW-0472">Membrane</keyword>
<dbReference type="PRINTS" id="PR01436">
    <property type="entry name" value="NADHDHGNASE2"/>
</dbReference>